<feature type="region of interest" description="Disordered" evidence="3">
    <location>
        <begin position="144"/>
        <end position="301"/>
    </location>
</feature>
<evidence type="ECO:0000259" key="4">
    <source>
        <dbReference type="PROSITE" id="PS50961"/>
    </source>
</evidence>
<dbReference type="AlphaFoldDB" id="A0A5N6LCI8"/>
<dbReference type="PANTHER" id="PTHR22792:SF132">
    <property type="entry name" value="LA-RELATED PROTEIN 1"/>
    <property type="match status" value="1"/>
</dbReference>
<evidence type="ECO:0000313" key="6">
    <source>
        <dbReference type="Proteomes" id="UP000326396"/>
    </source>
</evidence>
<feature type="compositionally biased region" description="Polar residues" evidence="3">
    <location>
        <begin position="146"/>
        <end position="168"/>
    </location>
</feature>
<evidence type="ECO:0000256" key="2">
    <source>
        <dbReference type="PROSITE-ProRule" id="PRU00332"/>
    </source>
</evidence>
<feature type="compositionally biased region" description="Polar residues" evidence="3">
    <location>
        <begin position="1"/>
        <end position="20"/>
    </location>
</feature>
<dbReference type="SUPFAM" id="SSF46785">
    <property type="entry name" value="Winged helix' DNA-binding domain"/>
    <property type="match status" value="1"/>
</dbReference>
<dbReference type="EMBL" id="SZYD01002117">
    <property type="protein sequence ID" value="KAC9916961.1"/>
    <property type="molecule type" value="Genomic_DNA"/>
</dbReference>
<dbReference type="PROSITE" id="PS50961">
    <property type="entry name" value="HTH_LA"/>
    <property type="match status" value="1"/>
</dbReference>
<dbReference type="InterPro" id="IPR006630">
    <property type="entry name" value="La_HTH"/>
</dbReference>
<dbReference type="FunFam" id="1.10.10.10:FF:000131">
    <property type="entry name" value="la-related protein 1B isoform X2"/>
    <property type="match status" value="1"/>
</dbReference>
<dbReference type="Gene3D" id="1.10.10.10">
    <property type="entry name" value="Winged helix-like DNA-binding domain superfamily/Winged helix DNA-binding domain"/>
    <property type="match status" value="1"/>
</dbReference>
<evidence type="ECO:0000256" key="3">
    <source>
        <dbReference type="SAM" id="MobiDB-lite"/>
    </source>
</evidence>
<dbReference type="InterPro" id="IPR036388">
    <property type="entry name" value="WH-like_DNA-bd_sf"/>
</dbReference>
<proteinExistence type="predicted"/>
<dbReference type="InterPro" id="IPR036390">
    <property type="entry name" value="WH_DNA-bd_sf"/>
</dbReference>
<dbReference type="GO" id="GO:0005737">
    <property type="term" value="C:cytoplasm"/>
    <property type="evidence" value="ECO:0007669"/>
    <property type="project" value="UniProtKB-ARBA"/>
</dbReference>
<evidence type="ECO:0000313" key="5">
    <source>
        <dbReference type="EMBL" id="KAC9916961.1"/>
    </source>
</evidence>
<name>A0A5N6LCI8_9ASTR</name>
<gene>
    <name evidence="5" type="ORF">E3N88_45083</name>
</gene>
<evidence type="ECO:0000256" key="1">
    <source>
        <dbReference type="ARBA" id="ARBA00022884"/>
    </source>
</evidence>
<feature type="region of interest" description="Disordered" evidence="3">
    <location>
        <begin position="1"/>
        <end position="98"/>
    </location>
</feature>
<dbReference type="SMART" id="SM00715">
    <property type="entry name" value="LA"/>
    <property type="match status" value="1"/>
</dbReference>
<reference evidence="5 6" key="1">
    <citation type="submission" date="2019-05" db="EMBL/GenBank/DDBJ databases">
        <title>Mikania micrantha, genome provides insights into the molecular mechanism of rapid growth.</title>
        <authorList>
            <person name="Liu B."/>
        </authorList>
    </citation>
    <scope>NUCLEOTIDE SEQUENCE [LARGE SCALE GENOMIC DNA]</scope>
    <source>
        <strain evidence="5">NLD-2019</strain>
        <tissue evidence="5">Leaf</tissue>
    </source>
</reference>
<dbReference type="GO" id="GO:0003723">
    <property type="term" value="F:RNA binding"/>
    <property type="evidence" value="ECO:0007669"/>
    <property type="project" value="UniProtKB-UniRule"/>
</dbReference>
<comment type="caution">
    <text evidence="5">The sequence shown here is derived from an EMBL/GenBank/DDBJ whole genome shotgun (WGS) entry which is preliminary data.</text>
</comment>
<dbReference type="InterPro" id="IPR045180">
    <property type="entry name" value="La_dom_prot"/>
</dbReference>
<dbReference type="Proteomes" id="UP000326396">
    <property type="component" value="Unassembled WGS sequence"/>
</dbReference>
<dbReference type="Pfam" id="PF05383">
    <property type="entry name" value="La"/>
    <property type="match status" value="1"/>
</dbReference>
<dbReference type="PANTHER" id="PTHR22792">
    <property type="entry name" value="LUPUS LA PROTEIN-RELATED"/>
    <property type="match status" value="1"/>
</dbReference>
<sequence>MAATNVQSADGLQRGVTSPWIQIVRGGGGGESESVSPVSVATVGSDSAPAVPVSVPEHVSNVSSDWSKSVPEAVSSVDDSGTEDQADASKKPAWNRPSNVVVDAVSPVMDEAWPALSESTKPTLKSSSSESLKALSAVSFPPALQVTGSLSPSHKQANANSLNSTPTPNHLAPPRQKSMKRGGGNSSANALANGMVSQPPPTSKDSVVESAHNTSGKPGNAAEQPSPRDHAHKESPKGGFGSPSQSGNDHHHQRGSYRRGNGGSYHHNYGGKRDHDRGNQEWNQHSRSFNNRDAHLQSQRGLSRGYIRPAVHISNSYIPPPMHVPVQPFGHNMMYPDVAPPVLYYSGSPLPAMPYGAPQLYFPGHDPLLYANIVNQIDYYFSNENLVKDTYLRQNMDEQGWVSVSLIAGFKKVSYLTDNVQVILDAMRISNVVEVQGDKIRRRNDWMKWIMPAPGQFSNPSSPHANHEGLVSQVQGLALHEPTSPNQVHSVEIYLSRSSSEEFTGREEAIGVTSQQARFDHATAA</sequence>
<feature type="compositionally biased region" description="Polar residues" evidence="3">
    <location>
        <begin position="280"/>
        <end position="289"/>
    </location>
</feature>
<keyword evidence="1 2" id="KW-0694">RNA-binding</keyword>
<feature type="domain" description="HTH La-type RNA-binding" evidence="4">
    <location>
        <begin position="363"/>
        <end position="452"/>
    </location>
</feature>
<dbReference type="CDD" id="cd07323">
    <property type="entry name" value="LAM"/>
    <property type="match status" value="1"/>
</dbReference>
<dbReference type="OrthoDB" id="340227at2759"/>
<protein>
    <recommendedName>
        <fullName evidence="4">HTH La-type RNA-binding domain-containing protein</fullName>
    </recommendedName>
</protein>
<keyword evidence="6" id="KW-1185">Reference proteome</keyword>
<organism evidence="5 6">
    <name type="scientific">Mikania micrantha</name>
    <name type="common">bitter vine</name>
    <dbReference type="NCBI Taxonomy" id="192012"/>
    <lineage>
        <taxon>Eukaryota</taxon>
        <taxon>Viridiplantae</taxon>
        <taxon>Streptophyta</taxon>
        <taxon>Embryophyta</taxon>
        <taxon>Tracheophyta</taxon>
        <taxon>Spermatophyta</taxon>
        <taxon>Magnoliopsida</taxon>
        <taxon>eudicotyledons</taxon>
        <taxon>Gunneridae</taxon>
        <taxon>Pentapetalae</taxon>
        <taxon>asterids</taxon>
        <taxon>campanulids</taxon>
        <taxon>Asterales</taxon>
        <taxon>Asteraceae</taxon>
        <taxon>Asteroideae</taxon>
        <taxon>Heliantheae alliance</taxon>
        <taxon>Eupatorieae</taxon>
        <taxon>Mikania</taxon>
    </lineage>
</organism>
<feature type="compositionally biased region" description="Basic and acidic residues" evidence="3">
    <location>
        <begin position="226"/>
        <end position="236"/>
    </location>
</feature>
<accession>A0A5N6LCI8</accession>